<dbReference type="Pfam" id="PF19562">
    <property type="entry name" value="DUF6084"/>
    <property type="match status" value="1"/>
</dbReference>
<keyword evidence="2" id="KW-1185">Reference proteome</keyword>
<comment type="caution">
    <text evidence="1">The sequence shown here is derived from an EMBL/GenBank/DDBJ whole genome shotgun (WGS) entry which is preliminary data.</text>
</comment>
<dbReference type="OrthoDB" id="115056at2"/>
<dbReference type="EMBL" id="SRID01000006">
    <property type="protein sequence ID" value="TGB18656.1"/>
    <property type="molecule type" value="Genomic_DNA"/>
</dbReference>
<proteinExistence type="predicted"/>
<dbReference type="Proteomes" id="UP000297948">
    <property type="component" value="Unassembled WGS sequence"/>
</dbReference>
<gene>
    <name evidence="1" type="ORF">E4099_01705</name>
</gene>
<accession>A0A4Z0HI97</accession>
<sequence length="216" mass="24111">MDLGFAVTGVEPQRFASLPTLSFHLEITRSGGGPVRSISLTTAIRIAVTGRRYSADEQRALAELFGTPERWGTTLRPLAWAQTTLTVPPFEDSTTVELTVPCGYDTELAVTKYLRAVREGEVPLDFLFSGTVFFTTPQGLLSTARISWARQTACRLPAALWHELMDRYYGESPWLRLSPDTYELLDGYRSRRMLTGWDETVRHLLAQAAADPGRTP</sequence>
<organism evidence="1 2">
    <name type="scientific">Streptomyces palmae</name>
    <dbReference type="NCBI Taxonomy" id="1701085"/>
    <lineage>
        <taxon>Bacteria</taxon>
        <taxon>Bacillati</taxon>
        <taxon>Actinomycetota</taxon>
        <taxon>Actinomycetes</taxon>
        <taxon>Kitasatosporales</taxon>
        <taxon>Streptomycetaceae</taxon>
        <taxon>Streptomyces</taxon>
    </lineage>
</organism>
<dbReference type="InterPro" id="IPR045730">
    <property type="entry name" value="DUF6084"/>
</dbReference>
<evidence type="ECO:0000313" key="2">
    <source>
        <dbReference type="Proteomes" id="UP000297948"/>
    </source>
</evidence>
<reference evidence="1 2" key="1">
    <citation type="submission" date="2019-03" db="EMBL/GenBank/DDBJ databases">
        <authorList>
            <person name="Gonzalez-Pimentel J.L."/>
        </authorList>
    </citation>
    <scope>NUCLEOTIDE SEQUENCE [LARGE SCALE GENOMIC DNA]</scope>
    <source>
        <strain evidence="1 2">JCM 31289</strain>
    </source>
</reference>
<dbReference type="AlphaFoldDB" id="A0A4Z0HI97"/>
<protein>
    <submittedName>
        <fullName evidence="1">Uncharacterized protein</fullName>
    </submittedName>
</protein>
<name>A0A4Z0HI97_9ACTN</name>
<evidence type="ECO:0000313" key="1">
    <source>
        <dbReference type="EMBL" id="TGB18656.1"/>
    </source>
</evidence>